<proteinExistence type="predicted"/>
<accession>A0ABM3R516</accession>
<reference evidence="2" key="2">
    <citation type="submission" date="2025-08" db="UniProtKB">
        <authorList>
            <consortium name="RefSeq"/>
        </authorList>
    </citation>
    <scope>IDENTIFICATION</scope>
    <source>
        <tissue evidence="2">Leaf</tissue>
    </source>
</reference>
<dbReference type="RefSeq" id="XP_056690704.1">
    <property type="nucleotide sequence ID" value="XM_056834726.1"/>
</dbReference>
<dbReference type="GeneID" id="130465950"/>
<protein>
    <submittedName>
        <fullName evidence="2">Uncharacterized protein isoform X1</fullName>
    </submittedName>
</protein>
<evidence type="ECO:0000313" key="2">
    <source>
        <dbReference type="RefSeq" id="XP_056690704.1"/>
    </source>
</evidence>
<evidence type="ECO:0000313" key="1">
    <source>
        <dbReference type="Proteomes" id="UP000813463"/>
    </source>
</evidence>
<organism evidence="1 2">
    <name type="scientific">Spinacia oleracea</name>
    <name type="common">Spinach</name>
    <dbReference type="NCBI Taxonomy" id="3562"/>
    <lineage>
        <taxon>Eukaryota</taxon>
        <taxon>Viridiplantae</taxon>
        <taxon>Streptophyta</taxon>
        <taxon>Embryophyta</taxon>
        <taxon>Tracheophyta</taxon>
        <taxon>Spermatophyta</taxon>
        <taxon>Magnoliopsida</taxon>
        <taxon>eudicotyledons</taxon>
        <taxon>Gunneridae</taxon>
        <taxon>Pentapetalae</taxon>
        <taxon>Caryophyllales</taxon>
        <taxon>Chenopodiaceae</taxon>
        <taxon>Chenopodioideae</taxon>
        <taxon>Anserineae</taxon>
        <taxon>Spinacia</taxon>
    </lineage>
</organism>
<dbReference type="Proteomes" id="UP000813463">
    <property type="component" value="Chromosome 1"/>
</dbReference>
<name>A0ABM3R516_SPIOL</name>
<reference evidence="1" key="1">
    <citation type="journal article" date="2021" name="Nat. Commun.">
        <title>Genomic analyses provide insights into spinach domestication and the genetic basis of agronomic traits.</title>
        <authorList>
            <person name="Cai X."/>
            <person name="Sun X."/>
            <person name="Xu C."/>
            <person name="Sun H."/>
            <person name="Wang X."/>
            <person name="Ge C."/>
            <person name="Zhang Z."/>
            <person name="Wang Q."/>
            <person name="Fei Z."/>
            <person name="Jiao C."/>
            <person name="Wang Q."/>
        </authorList>
    </citation>
    <scope>NUCLEOTIDE SEQUENCE [LARGE SCALE GENOMIC DNA]</scope>
    <source>
        <strain evidence="1">cv. Varoflay</strain>
    </source>
</reference>
<gene>
    <name evidence="2" type="primary">LOC130465950</name>
</gene>
<sequence>MEEYDRVWAGFQKCIINNHAISKVDVSVYGVEENALLMSAFMIASKVDVSVYGVEENVLLMCAFMIAFEDLMRLLPPFVQEVVDFAALADGECMLLNDKVIEYNPFIVVARDDMWTLPSTFDILLIHIESWAFLLNENERKPDGCPHKLFLGGTYCVSYIFNNIECKLFIFFLPLFNFSFNNLLQKYVAELIEKPDDQKNLV</sequence>
<keyword evidence="1" id="KW-1185">Reference proteome</keyword>